<dbReference type="NCBIfam" id="TIGR01634">
    <property type="entry name" value="tail_P2_I"/>
    <property type="match status" value="1"/>
</dbReference>
<gene>
    <name evidence="1" type="ORF">ACFONA_13030</name>
</gene>
<dbReference type="Proteomes" id="UP001595713">
    <property type="component" value="Unassembled WGS sequence"/>
</dbReference>
<evidence type="ECO:0000313" key="1">
    <source>
        <dbReference type="EMBL" id="MFC3581088.1"/>
    </source>
</evidence>
<organism evidence="1 2">
    <name type="scientific">Sphingomonas hylomeconis</name>
    <dbReference type="NCBI Taxonomy" id="1395958"/>
    <lineage>
        <taxon>Bacteria</taxon>
        <taxon>Pseudomonadati</taxon>
        <taxon>Pseudomonadota</taxon>
        <taxon>Alphaproteobacteria</taxon>
        <taxon>Sphingomonadales</taxon>
        <taxon>Sphingomonadaceae</taxon>
        <taxon>Sphingomonas</taxon>
    </lineage>
</organism>
<comment type="caution">
    <text evidence="1">The sequence shown here is derived from an EMBL/GenBank/DDBJ whole genome shotgun (WGS) entry which is preliminary data.</text>
</comment>
<evidence type="ECO:0000313" key="2">
    <source>
        <dbReference type="Proteomes" id="UP001595713"/>
    </source>
</evidence>
<name>A0ABV7SVR7_9SPHN</name>
<proteinExistence type="predicted"/>
<reference evidence="2" key="1">
    <citation type="journal article" date="2019" name="Int. J. Syst. Evol. Microbiol.">
        <title>The Global Catalogue of Microorganisms (GCM) 10K type strain sequencing project: providing services to taxonomists for standard genome sequencing and annotation.</title>
        <authorList>
            <consortium name="The Broad Institute Genomics Platform"/>
            <consortium name="The Broad Institute Genome Sequencing Center for Infectious Disease"/>
            <person name="Wu L."/>
            <person name="Ma J."/>
        </authorList>
    </citation>
    <scope>NUCLEOTIDE SEQUENCE [LARGE SCALE GENOMIC DNA]</scope>
    <source>
        <strain evidence="2">KCTC 42739</strain>
    </source>
</reference>
<dbReference type="EMBL" id="JBHRXP010000007">
    <property type="protein sequence ID" value="MFC3581088.1"/>
    <property type="molecule type" value="Genomic_DNA"/>
</dbReference>
<keyword evidence="2" id="KW-1185">Reference proteome</keyword>
<dbReference type="RefSeq" id="WP_261295863.1">
    <property type="nucleotide sequence ID" value="NZ_JANQBK010000021.1"/>
</dbReference>
<dbReference type="InterPro" id="IPR006521">
    <property type="entry name" value="Tail_protein_I"/>
</dbReference>
<dbReference type="Pfam" id="PF09684">
    <property type="entry name" value="Tail_P2_I"/>
    <property type="match status" value="1"/>
</dbReference>
<accession>A0ABV7SVR7</accession>
<sequence>MANSLLPPNATPLERALVDAAARDGDVPDLLALWNPETCPIALLPWLAWGLSIDRWDPEWSEDEKRAAVANAIDDQRLKGTRYSIERVLASFDALLELVEWFEVTPNAAPYTFEVRLPVIDTAGVAGGGRTSAAVARAIVTEVSRTKPARAHFQLVQQLRVAGTPAPIAALQVTNYRRLHLAATDGDAGTPWADLLQDQNGEPLEFGDTGFIDGSAL</sequence>
<protein>
    <submittedName>
        <fullName evidence="1">Phage tail protein I</fullName>
    </submittedName>
</protein>